<keyword evidence="6 10" id="KW-1133">Transmembrane helix</keyword>
<evidence type="ECO:0000256" key="5">
    <source>
        <dbReference type="ARBA" id="ARBA00022692"/>
    </source>
</evidence>
<evidence type="ECO:0000256" key="3">
    <source>
        <dbReference type="ARBA" id="ARBA00021717"/>
    </source>
</evidence>
<dbReference type="GO" id="GO:0006605">
    <property type="term" value="P:protein targeting"/>
    <property type="evidence" value="ECO:0007669"/>
    <property type="project" value="UniProtKB-UniRule"/>
</dbReference>
<keyword evidence="11" id="KW-0282">Flagellum</keyword>
<dbReference type="InterPro" id="IPR006303">
    <property type="entry name" value="FliR"/>
</dbReference>
<feature type="transmembrane region" description="Helical" evidence="10">
    <location>
        <begin position="121"/>
        <end position="139"/>
    </location>
</feature>
<organism evidence="11 12">
    <name type="scientific">Limimonas halophila</name>
    <dbReference type="NCBI Taxonomy" id="1082479"/>
    <lineage>
        <taxon>Bacteria</taxon>
        <taxon>Pseudomonadati</taxon>
        <taxon>Pseudomonadota</taxon>
        <taxon>Alphaproteobacteria</taxon>
        <taxon>Rhodospirillales</taxon>
        <taxon>Rhodovibrionaceae</taxon>
        <taxon>Limimonas</taxon>
    </lineage>
</organism>
<evidence type="ECO:0000256" key="6">
    <source>
        <dbReference type="ARBA" id="ARBA00022989"/>
    </source>
</evidence>
<comment type="subcellular location">
    <subcellularLocation>
        <location evidence="10">Cell membrane</location>
        <topology evidence="10">Multi-pass membrane protein</topology>
    </subcellularLocation>
    <subcellularLocation>
        <location evidence="10">Bacterial flagellum basal body</location>
    </subcellularLocation>
</comment>
<dbReference type="GO" id="GO:0005886">
    <property type="term" value="C:plasma membrane"/>
    <property type="evidence" value="ECO:0007669"/>
    <property type="project" value="UniProtKB-SubCell"/>
</dbReference>
<dbReference type="RefSeq" id="WP_090019382.1">
    <property type="nucleotide sequence ID" value="NZ_FNCE01000003.1"/>
</dbReference>
<dbReference type="PRINTS" id="PR00953">
    <property type="entry name" value="TYPE3IMRPROT"/>
</dbReference>
<feature type="transmembrane region" description="Helical" evidence="10">
    <location>
        <begin position="93"/>
        <end position="112"/>
    </location>
</feature>
<keyword evidence="4 10" id="KW-1003">Cell membrane</keyword>
<feature type="transmembrane region" description="Helical" evidence="10">
    <location>
        <begin position="181"/>
        <end position="200"/>
    </location>
</feature>
<dbReference type="PANTHER" id="PTHR30065">
    <property type="entry name" value="FLAGELLAR BIOSYNTHETIC PROTEIN FLIR"/>
    <property type="match status" value="1"/>
</dbReference>
<comment type="function">
    <text evidence="1 10">Role in flagellar biosynthesis.</text>
</comment>
<evidence type="ECO:0000256" key="4">
    <source>
        <dbReference type="ARBA" id="ARBA00022475"/>
    </source>
</evidence>
<keyword evidence="7 10" id="KW-0472">Membrane</keyword>
<feature type="transmembrane region" description="Helical" evidence="10">
    <location>
        <begin position="212"/>
        <end position="240"/>
    </location>
</feature>
<feature type="transmembrane region" description="Helical" evidence="10">
    <location>
        <begin position="68"/>
        <end position="87"/>
    </location>
</feature>
<reference evidence="11 12" key="1">
    <citation type="submission" date="2016-10" db="EMBL/GenBank/DDBJ databases">
        <authorList>
            <person name="de Groot N.N."/>
        </authorList>
    </citation>
    <scope>NUCLEOTIDE SEQUENCE [LARGE SCALE GENOMIC DNA]</scope>
    <source>
        <strain evidence="11 12">DSM 25584</strain>
    </source>
</reference>
<dbReference type="Pfam" id="PF01311">
    <property type="entry name" value="Bac_export_1"/>
    <property type="match status" value="1"/>
</dbReference>
<dbReference type="GO" id="GO:0009425">
    <property type="term" value="C:bacterial-type flagellum basal body"/>
    <property type="evidence" value="ECO:0007669"/>
    <property type="project" value="UniProtKB-SubCell"/>
</dbReference>
<keyword evidence="5 10" id="KW-0812">Transmembrane</keyword>
<evidence type="ECO:0000313" key="12">
    <source>
        <dbReference type="Proteomes" id="UP000199415"/>
    </source>
</evidence>
<protein>
    <recommendedName>
        <fullName evidence="3 9">Flagellar biosynthetic protein FliR</fullName>
    </recommendedName>
</protein>
<sequence>MLESVLPAKLFVFLLILVRVGAAAMVMPGIGDSYVTRRARVIFAFFMALILAPLLADKLPGRPGEPIALALVLIGEVFIGLLLGGVARMIVGALMIAGMIMAFMSTLSNALVNDPTAQQQGSIVGAFLSTMGVLLIFATDTHHMMLRAMVDSYAVFPAGRAPPMQDIAQFVARTAADAFKLGFQLAMPFLVVGTIFYIGVGLINRLMPQVQIFFVAIPLQVGKGIVLLLVTLPAIMQWFLQSFTESYRPLLNL</sequence>
<dbReference type="EMBL" id="FNCE01000003">
    <property type="protein sequence ID" value="SDF94479.1"/>
    <property type="molecule type" value="Genomic_DNA"/>
</dbReference>
<dbReference type="NCBIfam" id="TIGR01400">
    <property type="entry name" value="fliR"/>
    <property type="match status" value="1"/>
</dbReference>
<dbReference type="OrthoDB" id="9779817at2"/>
<feature type="transmembrane region" description="Helical" evidence="10">
    <location>
        <begin position="39"/>
        <end position="56"/>
    </location>
</feature>
<comment type="similarity">
    <text evidence="2 10">Belongs to the FliR/MopE/SpaR family.</text>
</comment>
<evidence type="ECO:0000256" key="10">
    <source>
        <dbReference type="RuleBase" id="RU362071"/>
    </source>
</evidence>
<keyword evidence="11" id="KW-0966">Cell projection</keyword>
<dbReference type="InterPro" id="IPR002010">
    <property type="entry name" value="T3SS_IM_R"/>
</dbReference>
<dbReference type="PANTHER" id="PTHR30065:SF8">
    <property type="entry name" value="FLAGELLAR BIOSYNTHETIC PROTEIN FLIR"/>
    <property type="match status" value="1"/>
</dbReference>
<evidence type="ECO:0000313" key="11">
    <source>
        <dbReference type="EMBL" id="SDF94479.1"/>
    </source>
</evidence>
<dbReference type="STRING" id="1082479.SAMN05216241_103268"/>
<evidence type="ECO:0000256" key="1">
    <source>
        <dbReference type="ARBA" id="ARBA00002578"/>
    </source>
</evidence>
<name>A0A1G7Q954_9PROT</name>
<dbReference type="Proteomes" id="UP000199415">
    <property type="component" value="Unassembled WGS sequence"/>
</dbReference>
<gene>
    <name evidence="11" type="ORF">SAMN05216241_103268</name>
</gene>
<evidence type="ECO:0000256" key="9">
    <source>
        <dbReference type="NCBIfam" id="TIGR01400"/>
    </source>
</evidence>
<dbReference type="GO" id="GO:0044780">
    <property type="term" value="P:bacterial-type flagellum assembly"/>
    <property type="evidence" value="ECO:0007669"/>
    <property type="project" value="UniProtKB-UniRule"/>
</dbReference>
<evidence type="ECO:0000256" key="8">
    <source>
        <dbReference type="ARBA" id="ARBA00023143"/>
    </source>
</evidence>
<keyword evidence="12" id="KW-1185">Reference proteome</keyword>
<evidence type="ECO:0000256" key="7">
    <source>
        <dbReference type="ARBA" id="ARBA00023136"/>
    </source>
</evidence>
<keyword evidence="8 10" id="KW-0975">Bacterial flagellum</keyword>
<evidence type="ECO:0000256" key="2">
    <source>
        <dbReference type="ARBA" id="ARBA00009772"/>
    </source>
</evidence>
<accession>A0A1G7Q954</accession>
<keyword evidence="11" id="KW-0969">Cilium</keyword>
<dbReference type="AlphaFoldDB" id="A0A1G7Q954"/>
<proteinExistence type="inferred from homology"/>